<gene>
    <name evidence="3" type="ORF">LC586_27195</name>
</gene>
<keyword evidence="4" id="KW-1185">Reference proteome</keyword>
<dbReference type="Proteomes" id="UP001199525">
    <property type="component" value="Unassembled WGS sequence"/>
</dbReference>
<evidence type="ECO:0000313" key="4">
    <source>
        <dbReference type="Proteomes" id="UP001199525"/>
    </source>
</evidence>
<protein>
    <submittedName>
        <fullName evidence="3">PEP-CTERM sorting domain-containing protein</fullName>
    </submittedName>
</protein>
<sequence length="74" mass="8113">MRWGSSGIDSATGKWNEGSDRDFNDVVVVLDIGEKNVKELIGASVPEPSVTLSMFAVGAVSMFGLRRRRQNSHF</sequence>
<dbReference type="Pfam" id="PF07589">
    <property type="entry name" value="PEP-CTERM"/>
    <property type="match status" value="1"/>
</dbReference>
<feature type="region of interest" description="Disordered" evidence="1">
    <location>
        <begin position="1"/>
        <end position="20"/>
    </location>
</feature>
<reference evidence="3 4" key="1">
    <citation type="journal article" date="2021" name="Microorganisms">
        <title>Genome Evolution of Filamentous Cyanobacterium Nostoc Species: From Facultative Symbiosis to Free Living.</title>
        <authorList>
            <person name="Huo D."/>
            <person name="Li H."/>
            <person name="Cai F."/>
            <person name="Guo X."/>
            <person name="Qiao Z."/>
            <person name="Wang W."/>
            <person name="Yu G."/>
            <person name="Li R."/>
        </authorList>
    </citation>
    <scope>NUCLEOTIDE SEQUENCE [LARGE SCALE GENOMIC DNA]</scope>
    <source>
        <strain evidence="3 4">CHAB 5714</strain>
    </source>
</reference>
<comment type="caution">
    <text evidence="3">The sequence shown here is derived from an EMBL/GenBank/DDBJ whole genome shotgun (WGS) entry which is preliminary data.</text>
</comment>
<dbReference type="EMBL" id="JAIVFQ010000059">
    <property type="protein sequence ID" value="MCC5602781.1"/>
    <property type="molecule type" value="Genomic_DNA"/>
</dbReference>
<dbReference type="InterPro" id="IPR013424">
    <property type="entry name" value="Ice-binding_C"/>
</dbReference>
<dbReference type="NCBIfam" id="TIGR02595">
    <property type="entry name" value="PEP_CTERM"/>
    <property type="match status" value="1"/>
</dbReference>
<proteinExistence type="predicted"/>
<evidence type="ECO:0000256" key="1">
    <source>
        <dbReference type="SAM" id="MobiDB-lite"/>
    </source>
</evidence>
<feature type="domain" description="Ice-binding protein C-terminal" evidence="2">
    <location>
        <begin position="44"/>
        <end position="68"/>
    </location>
</feature>
<dbReference type="RefSeq" id="WP_229488324.1">
    <property type="nucleotide sequence ID" value="NZ_JAIVFQ010000059.1"/>
</dbReference>
<accession>A0ABS8IFF2</accession>
<organism evidence="3 4">
    <name type="scientific">Nostoc favosum CHAB5714</name>
    <dbReference type="NCBI Taxonomy" id="2780399"/>
    <lineage>
        <taxon>Bacteria</taxon>
        <taxon>Bacillati</taxon>
        <taxon>Cyanobacteriota</taxon>
        <taxon>Cyanophyceae</taxon>
        <taxon>Nostocales</taxon>
        <taxon>Nostocaceae</taxon>
        <taxon>Nostoc</taxon>
        <taxon>Nostoc favosum</taxon>
    </lineage>
</organism>
<evidence type="ECO:0000259" key="2">
    <source>
        <dbReference type="Pfam" id="PF07589"/>
    </source>
</evidence>
<evidence type="ECO:0000313" key="3">
    <source>
        <dbReference type="EMBL" id="MCC5602781.1"/>
    </source>
</evidence>
<name>A0ABS8IFF2_9NOSO</name>